<keyword evidence="2" id="KW-1133">Transmembrane helix</keyword>
<name>A0A927FKN4_9BURK</name>
<dbReference type="Proteomes" id="UP000647424">
    <property type="component" value="Unassembled WGS sequence"/>
</dbReference>
<sequence>MLFQMVSLVLDVVAGLIAGTCLLRFWMQRQRISFHQPLGRFVFAVTDWLLLPLRRVIPPWSSWDVSSLVGAFLIKLVQYTLLWLVAGGRGAWGLLPLVTVVGLAQLVVSALSALVLVLALLSWVNPGSPMYGLTARLCDPFLKPFQRVVPLIGGVDLSPIALLLVLQLAGMALAQLQMGWMY</sequence>
<organism evidence="3 4">
    <name type="scientific">Limnohabitans radicicola</name>
    <dbReference type="NCBI Taxonomy" id="2771427"/>
    <lineage>
        <taxon>Bacteria</taxon>
        <taxon>Pseudomonadati</taxon>
        <taxon>Pseudomonadota</taxon>
        <taxon>Betaproteobacteria</taxon>
        <taxon>Burkholderiales</taxon>
        <taxon>Comamonadaceae</taxon>
        <taxon>Limnohabitans</taxon>
    </lineage>
</organism>
<dbReference type="PANTHER" id="PTHR33219">
    <property type="entry name" value="YLMG HOMOLOG PROTEIN 2, CHLOROPLASTIC"/>
    <property type="match status" value="1"/>
</dbReference>
<proteinExistence type="inferred from homology"/>
<gene>
    <name evidence="3" type="ORF">IC609_14930</name>
</gene>
<dbReference type="AlphaFoldDB" id="A0A927FKN4"/>
<evidence type="ECO:0000256" key="2">
    <source>
        <dbReference type="SAM" id="Phobius"/>
    </source>
</evidence>
<evidence type="ECO:0000313" key="4">
    <source>
        <dbReference type="Proteomes" id="UP000647424"/>
    </source>
</evidence>
<dbReference type="PANTHER" id="PTHR33219:SF14">
    <property type="entry name" value="PROTEIN COFACTOR ASSEMBLY OF COMPLEX C SUBUNIT B CCB3, CHLOROPLASTIC-RELATED"/>
    <property type="match status" value="1"/>
</dbReference>
<accession>A0A927FKN4</accession>
<comment type="similarity">
    <text evidence="1">Belongs to the YggT family.</text>
</comment>
<feature type="transmembrane region" description="Helical" evidence="2">
    <location>
        <begin position="97"/>
        <end position="124"/>
    </location>
</feature>
<comment type="caution">
    <text evidence="3">The sequence shown here is derived from an EMBL/GenBank/DDBJ whole genome shotgun (WGS) entry which is preliminary data.</text>
</comment>
<feature type="transmembrane region" description="Helical" evidence="2">
    <location>
        <begin position="6"/>
        <end position="26"/>
    </location>
</feature>
<dbReference type="InterPro" id="IPR003425">
    <property type="entry name" value="CCB3/YggT"/>
</dbReference>
<keyword evidence="2" id="KW-0472">Membrane</keyword>
<feature type="transmembrane region" description="Helical" evidence="2">
    <location>
        <begin position="63"/>
        <end position="85"/>
    </location>
</feature>
<reference evidence="3" key="1">
    <citation type="submission" date="2020-09" db="EMBL/GenBank/DDBJ databases">
        <title>Genome seq and assembly of Limnohabitants sp.</title>
        <authorList>
            <person name="Chhetri G."/>
        </authorList>
    </citation>
    <scope>NUCLEOTIDE SEQUENCE</scope>
    <source>
        <strain evidence="3">JUR4</strain>
    </source>
</reference>
<feature type="transmembrane region" description="Helical" evidence="2">
    <location>
        <begin position="157"/>
        <end position="176"/>
    </location>
</feature>
<dbReference type="RefSeq" id="WP_191820328.1">
    <property type="nucleotide sequence ID" value="NZ_JACYFT010000004.1"/>
</dbReference>
<protein>
    <submittedName>
        <fullName evidence="3">YggT family protein</fullName>
    </submittedName>
</protein>
<evidence type="ECO:0000256" key="1">
    <source>
        <dbReference type="ARBA" id="ARBA00010894"/>
    </source>
</evidence>
<evidence type="ECO:0000313" key="3">
    <source>
        <dbReference type="EMBL" id="MBD8051837.1"/>
    </source>
</evidence>
<dbReference type="GO" id="GO:0016020">
    <property type="term" value="C:membrane"/>
    <property type="evidence" value="ECO:0007669"/>
    <property type="project" value="InterPro"/>
</dbReference>
<dbReference type="EMBL" id="JACYFT010000004">
    <property type="protein sequence ID" value="MBD8051837.1"/>
    <property type="molecule type" value="Genomic_DNA"/>
</dbReference>
<dbReference type="Pfam" id="PF02325">
    <property type="entry name" value="CCB3_YggT"/>
    <property type="match status" value="2"/>
</dbReference>
<keyword evidence="2" id="KW-0812">Transmembrane</keyword>
<keyword evidence="4" id="KW-1185">Reference proteome</keyword>